<name>A0A0G1CEU2_9BACT</name>
<sequence>MTIFYRKSEQLQLLHRSELQQRALWVYITANMLDRFRYLPSPADIFTRGNLLRVGGISVLVLAAGLGWKLYRTQPEPIVPPAARSSSPPVGFGGGAESLPFSESTTSSIPTSVAPNVDYSGPGCVTWNHQPVLPGYVGEQTDSVCLGNYDWYIPNPGGGEPPMIVDGPTK</sequence>
<proteinExistence type="predicted"/>
<evidence type="ECO:0000313" key="1">
    <source>
        <dbReference type="EMBL" id="KKS84285.1"/>
    </source>
</evidence>
<protein>
    <submittedName>
        <fullName evidence="1">Uncharacterized protein</fullName>
    </submittedName>
</protein>
<dbReference type="EMBL" id="LCFD01000033">
    <property type="protein sequence ID" value="KKS84285.1"/>
    <property type="molecule type" value="Genomic_DNA"/>
</dbReference>
<accession>A0A0G1CEU2</accession>
<comment type="caution">
    <text evidence="1">The sequence shown here is derived from an EMBL/GenBank/DDBJ whole genome shotgun (WGS) entry which is preliminary data.</text>
</comment>
<reference evidence="1 2" key="1">
    <citation type="journal article" date="2015" name="Nature">
        <title>rRNA introns, odd ribosomes, and small enigmatic genomes across a large radiation of phyla.</title>
        <authorList>
            <person name="Brown C.T."/>
            <person name="Hug L.A."/>
            <person name="Thomas B.C."/>
            <person name="Sharon I."/>
            <person name="Castelle C.J."/>
            <person name="Singh A."/>
            <person name="Wilkins M.J."/>
            <person name="Williams K.H."/>
            <person name="Banfield J.F."/>
        </authorList>
    </citation>
    <scope>NUCLEOTIDE SEQUENCE [LARGE SCALE GENOMIC DNA]</scope>
</reference>
<organism evidence="1 2">
    <name type="scientific">Candidatus Gottesmanbacteria bacterium GW2011_GWB1_43_11</name>
    <dbReference type="NCBI Taxonomy" id="1618446"/>
    <lineage>
        <taxon>Bacteria</taxon>
        <taxon>Candidatus Gottesmaniibacteriota</taxon>
    </lineage>
</organism>
<evidence type="ECO:0000313" key="2">
    <source>
        <dbReference type="Proteomes" id="UP000034050"/>
    </source>
</evidence>
<dbReference type="Proteomes" id="UP000034050">
    <property type="component" value="Unassembled WGS sequence"/>
</dbReference>
<dbReference type="AlphaFoldDB" id="A0A0G1CEU2"/>
<gene>
    <name evidence="1" type="ORF">UV61_C0033G0011</name>
</gene>